<comment type="cofactor">
    <cofactor evidence="10">
        <name>[2Fe-2S] cluster</name>
        <dbReference type="ChEBI" id="CHEBI:190135"/>
    </cofactor>
    <text evidence="10">Binds 1 [2Fe-2S] cluster.</text>
</comment>
<reference evidence="12 13" key="1">
    <citation type="journal article" date="2015" name="Genome Biol. Evol.">
        <title>The genome of winter moth (Operophtera brumata) provides a genomic perspective on sexual dimorphism and phenology.</title>
        <authorList>
            <person name="Derks M.F."/>
            <person name="Smit S."/>
            <person name="Salis L."/>
            <person name="Schijlen E."/>
            <person name="Bossers A."/>
            <person name="Mateman C."/>
            <person name="Pijl A.S."/>
            <person name="de Ridder D."/>
            <person name="Groenen M.A."/>
            <person name="Visser M.E."/>
            <person name="Megens H.J."/>
        </authorList>
    </citation>
    <scope>NUCLEOTIDE SEQUENCE [LARGE SCALE GENOMIC DNA]</scope>
    <source>
        <strain evidence="12">WM2013NL</strain>
        <tissue evidence="12">Head and thorax</tissue>
    </source>
</reference>
<evidence type="ECO:0000256" key="3">
    <source>
        <dbReference type="ARBA" id="ARBA00022692"/>
    </source>
</evidence>
<dbReference type="GO" id="GO:0051537">
    <property type="term" value="F:2 iron, 2 sulfur cluster binding"/>
    <property type="evidence" value="ECO:0007669"/>
    <property type="project" value="UniProtKB-UniRule"/>
</dbReference>
<dbReference type="STRING" id="104452.A0A0L7KY27"/>
<dbReference type="GO" id="GO:0005741">
    <property type="term" value="C:mitochondrial outer membrane"/>
    <property type="evidence" value="ECO:0007669"/>
    <property type="project" value="TreeGrafter"/>
</dbReference>
<keyword evidence="9 10" id="KW-0472">Membrane</keyword>
<comment type="caution">
    <text evidence="12">The sequence shown here is derived from an EMBL/GenBank/DDBJ whole genome shotgun (WGS) entry which is preliminary data.</text>
</comment>
<dbReference type="Gene3D" id="3.40.5.90">
    <property type="entry name" value="CDGSH iron-sulfur domain, mitoNEET-type"/>
    <property type="match status" value="1"/>
</dbReference>
<evidence type="ECO:0000256" key="2">
    <source>
        <dbReference type="ARBA" id="ARBA00008624"/>
    </source>
</evidence>
<keyword evidence="13" id="KW-1185">Reference proteome</keyword>
<sequence length="134" mass="14978">MHTVSNLVKVTIPSYLESLPIPDTLGGWFRLGVKDWLALIPPTLVIGGVSYYSYYSYQVIKKVRNGMAPINPSIRKDQPKVVDVIDIEDINGKQAFCRCWKSANWPICDGTHATHNMLSGDNTGPVVVKFRESK</sequence>
<organism evidence="12 13">
    <name type="scientific">Operophtera brumata</name>
    <name type="common">Winter moth</name>
    <name type="synonym">Phalaena brumata</name>
    <dbReference type="NCBI Taxonomy" id="104452"/>
    <lineage>
        <taxon>Eukaryota</taxon>
        <taxon>Metazoa</taxon>
        <taxon>Ecdysozoa</taxon>
        <taxon>Arthropoda</taxon>
        <taxon>Hexapoda</taxon>
        <taxon>Insecta</taxon>
        <taxon>Pterygota</taxon>
        <taxon>Neoptera</taxon>
        <taxon>Endopterygota</taxon>
        <taxon>Lepidoptera</taxon>
        <taxon>Glossata</taxon>
        <taxon>Ditrysia</taxon>
        <taxon>Geometroidea</taxon>
        <taxon>Geometridae</taxon>
        <taxon>Larentiinae</taxon>
        <taxon>Operophtera</taxon>
    </lineage>
</organism>
<dbReference type="InterPro" id="IPR042216">
    <property type="entry name" value="MitoNEET_CISD"/>
</dbReference>
<gene>
    <name evidence="12" type="ORF">OBRU01_18896</name>
</gene>
<evidence type="ECO:0000256" key="1">
    <source>
        <dbReference type="ARBA" id="ARBA00004389"/>
    </source>
</evidence>
<evidence type="ECO:0000256" key="4">
    <source>
        <dbReference type="ARBA" id="ARBA00022714"/>
    </source>
</evidence>
<dbReference type="GO" id="GO:0010506">
    <property type="term" value="P:regulation of autophagy"/>
    <property type="evidence" value="ECO:0007669"/>
    <property type="project" value="UniProtKB-UniRule"/>
</dbReference>
<comment type="subcellular location">
    <subcellularLocation>
        <location evidence="1 10">Endoplasmic reticulum membrane</location>
        <topology evidence="1 10">Single-pass membrane protein</topology>
    </subcellularLocation>
</comment>
<keyword evidence="3 10" id="KW-0812">Transmembrane</keyword>
<dbReference type="GO" id="GO:0005789">
    <property type="term" value="C:endoplasmic reticulum membrane"/>
    <property type="evidence" value="ECO:0007669"/>
    <property type="project" value="UniProtKB-SubCell"/>
</dbReference>
<evidence type="ECO:0000256" key="8">
    <source>
        <dbReference type="ARBA" id="ARBA00023014"/>
    </source>
</evidence>
<dbReference type="AlphaFoldDB" id="A0A0L7KY27"/>
<evidence type="ECO:0000256" key="9">
    <source>
        <dbReference type="ARBA" id="ARBA00023136"/>
    </source>
</evidence>
<evidence type="ECO:0000256" key="6">
    <source>
        <dbReference type="ARBA" id="ARBA00022989"/>
    </source>
</evidence>
<keyword evidence="8 10" id="KW-0411">Iron-sulfur</keyword>
<dbReference type="OrthoDB" id="449252at2759"/>
<keyword evidence="4 10" id="KW-0001">2Fe-2S</keyword>
<keyword evidence="10" id="KW-0256">Endoplasmic reticulum</keyword>
<evidence type="ECO:0000256" key="10">
    <source>
        <dbReference type="RuleBase" id="RU369084"/>
    </source>
</evidence>
<evidence type="ECO:0000256" key="5">
    <source>
        <dbReference type="ARBA" id="ARBA00022723"/>
    </source>
</evidence>
<evidence type="ECO:0000313" key="13">
    <source>
        <dbReference type="Proteomes" id="UP000037510"/>
    </source>
</evidence>
<comment type="similarity">
    <text evidence="2 10">Belongs to the CISD protein family. CISD2 subfamily.</text>
</comment>
<dbReference type="PANTHER" id="PTHR13680:SF5">
    <property type="entry name" value="CDGSH IRON-SULFUR DOMAIN-CONTAINING PROTEIN 1"/>
    <property type="match status" value="1"/>
</dbReference>
<keyword evidence="6 10" id="KW-1133">Transmembrane helix</keyword>
<dbReference type="Pfam" id="PF09360">
    <property type="entry name" value="zf-CDGSH"/>
    <property type="match status" value="1"/>
</dbReference>
<dbReference type="EMBL" id="JTDY01004604">
    <property type="protein sequence ID" value="KOB67961.1"/>
    <property type="molecule type" value="Genomic_DNA"/>
</dbReference>
<dbReference type="SMART" id="SM00704">
    <property type="entry name" value="ZnF_CDGSH"/>
    <property type="match status" value="1"/>
</dbReference>
<name>A0A0L7KY27_OPEBR</name>
<evidence type="ECO:0000256" key="7">
    <source>
        <dbReference type="ARBA" id="ARBA00023004"/>
    </source>
</evidence>
<dbReference type="PANTHER" id="PTHR13680">
    <property type="entry name" value="CDGSH IRON-SULFUR DOMAIN-CONTAINING PROTEIN 1"/>
    <property type="match status" value="1"/>
</dbReference>
<dbReference type="GO" id="GO:0046872">
    <property type="term" value="F:metal ion binding"/>
    <property type="evidence" value="ECO:0007669"/>
    <property type="project" value="UniProtKB-UniRule"/>
</dbReference>
<protein>
    <recommendedName>
        <fullName evidence="10">CDGSH iron-sulfur domain-containing protein 2 homologue</fullName>
    </recommendedName>
</protein>
<feature type="domain" description="Iron-binding zinc finger CDGSH type" evidence="11">
    <location>
        <begin position="80"/>
        <end position="118"/>
    </location>
</feature>
<evidence type="ECO:0000313" key="12">
    <source>
        <dbReference type="EMBL" id="KOB67961.1"/>
    </source>
</evidence>
<proteinExistence type="inferred from homology"/>
<dbReference type="Pfam" id="PF10660">
    <property type="entry name" value="MitoNEET_N"/>
    <property type="match status" value="1"/>
</dbReference>
<feature type="transmembrane region" description="Helical" evidence="10">
    <location>
        <begin position="36"/>
        <end position="54"/>
    </location>
</feature>
<keyword evidence="5 10" id="KW-0479">Metal-binding</keyword>
<evidence type="ECO:0000259" key="11">
    <source>
        <dbReference type="SMART" id="SM00704"/>
    </source>
</evidence>
<accession>A0A0L7KY27</accession>
<dbReference type="InterPro" id="IPR018967">
    <property type="entry name" value="FeS-contain_CDGSH-typ"/>
</dbReference>
<dbReference type="Proteomes" id="UP000037510">
    <property type="component" value="Unassembled WGS sequence"/>
</dbReference>
<keyword evidence="7 10" id="KW-0408">Iron</keyword>
<dbReference type="InterPro" id="IPR019610">
    <property type="entry name" value="FeS-contain_mitoNEET_N"/>
</dbReference>
<dbReference type="InterPro" id="IPR045131">
    <property type="entry name" value="CISD1/2"/>
</dbReference>